<protein>
    <submittedName>
        <fullName evidence="1">Uncharacterized protein</fullName>
    </submittedName>
</protein>
<name>A0A7J2U4N2_9CREN</name>
<dbReference type="AlphaFoldDB" id="A0A7J2U4N2"/>
<proteinExistence type="predicted"/>
<accession>A0A7J2U4N2</accession>
<evidence type="ECO:0000313" key="1">
    <source>
        <dbReference type="EMBL" id="HEM67744.1"/>
    </source>
</evidence>
<comment type="caution">
    <text evidence="1">The sequence shown here is derived from an EMBL/GenBank/DDBJ whole genome shotgun (WGS) entry which is preliminary data.</text>
</comment>
<gene>
    <name evidence="1" type="ORF">ENO26_09330</name>
</gene>
<sequence length="86" mass="9647">MDYVSRLLTELLSNVDKYFDRNLVLNSEGRKILGKVIATLMTSEFKDKKLLKKVRKEPTLENVAKLVEAILGSEAVKNLQKLGGAL</sequence>
<dbReference type="EMBL" id="DSEU01000066">
    <property type="protein sequence ID" value="HEM67744.1"/>
    <property type="molecule type" value="Genomic_DNA"/>
</dbReference>
<reference evidence="1" key="1">
    <citation type="journal article" date="2020" name="mSystems">
        <title>Genome- and Community-Level Interaction Insights into Carbon Utilization and Element Cycling Functions of Hydrothermarchaeota in Hydrothermal Sediment.</title>
        <authorList>
            <person name="Zhou Z."/>
            <person name="Liu Y."/>
            <person name="Xu W."/>
            <person name="Pan J."/>
            <person name="Luo Z.H."/>
            <person name="Li M."/>
        </authorList>
    </citation>
    <scope>NUCLEOTIDE SEQUENCE [LARGE SCALE GENOMIC DNA]</scope>
    <source>
        <strain evidence="1">SpSt-125</strain>
    </source>
</reference>
<organism evidence="1">
    <name type="scientific">Ignisphaera aggregans</name>
    <dbReference type="NCBI Taxonomy" id="334771"/>
    <lineage>
        <taxon>Archaea</taxon>
        <taxon>Thermoproteota</taxon>
        <taxon>Thermoprotei</taxon>
        <taxon>Desulfurococcales</taxon>
        <taxon>Desulfurococcaceae</taxon>
        <taxon>Ignisphaera</taxon>
    </lineage>
</organism>